<dbReference type="NCBIfam" id="TIGR01313">
    <property type="entry name" value="therm_gnt_kin"/>
    <property type="match status" value="1"/>
</dbReference>
<comment type="catalytic activity">
    <reaction evidence="9 10">
        <text>D-gluconate + ATP = 6-phospho-D-gluconate + ADP + H(+)</text>
        <dbReference type="Rhea" id="RHEA:19433"/>
        <dbReference type="ChEBI" id="CHEBI:15378"/>
        <dbReference type="ChEBI" id="CHEBI:18391"/>
        <dbReference type="ChEBI" id="CHEBI:30616"/>
        <dbReference type="ChEBI" id="CHEBI:58759"/>
        <dbReference type="ChEBI" id="CHEBI:456216"/>
        <dbReference type="EC" id="2.7.1.12"/>
    </reaction>
</comment>
<evidence type="ECO:0000256" key="3">
    <source>
        <dbReference type="ARBA" id="ARBA00012054"/>
    </source>
</evidence>
<evidence type="ECO:0000256" key="1">
    <source>
        <dbReference type="ARBA" id="ARBA00004761"/>
    </source>
</evidence>
<evidence type="ECO:0000313" key="11">
    <source>
        <dbReference type="EMBL" id="KFE67915.1"/>
    </source>
</evidence>
<name>A0A085WJQ2_9BACT</name>
<dbReference type="EMBL" id="JMCB01000006">
    <property type="protein sequence ID" value="KFE67915.1"/>
    <property type="molecule type" value="Genomic_DNA"/>
</dbReference>
<evidence type="ECO:0000256" key="8">
    <source>
        <dbReference type="ARBA" id="ARBA00023064"/>
    </source>
</evidence>
<keyword evidence="6 10" id="KW-0418">Kinase</keyword>
<dbReference type="GO" id="GO:0046316">
    <property type="term" value="F:gluconokinase activity"/>
    <property type="evidence" value="ECO:0007669"/>
    <property type="project" value="UniProtKB-EC"/>
</dbReference>
<dbReference type="PANTHER" id="PTHR43442:SF3">
    <property type="entry name" value="GLUCONOKINASE-RELATED"/>
    <property type="match status" value="1"/>
</dbReference>
<sequence>MIILMGVAGAGKTTVGKRLAQLLGWRFVEGDDFHPPANVAKMAAGIPLTDEDRAPWLERLRGLIQEALERGEPVVMACSALKERYRLLLTVDPAQVKWVYLWAPREVIASRLAQRTGHFMPPSLLDSQFAALEAPKDALPVDVTPGPDAVVAAIREQLGL</sequence>
<evidence type="ECO:0000256" key="4">
    <source>
        <dbReference type="ARBA" id="ARBA00022679"/>
    </source>
</evidence>
<proteinExistence type="inferred from homology"/>
<dbReference type="Proteomes" id="UP000028725">
    <property type="component" value="Unassembled WGS sequence"/>
</dbReference>
<keyword evidence="12" id="KW-1185">Reference proteome</keyword>
<evidence type="ECO:0000256" key="10">
    <source>
        <dbReference type="RuleBase" id="RU363066"/>
    </source>
</evidence>
<gene>
    <name evidence="11" type="ORF">DB31_7152</name>
</gene>
<evidence type="ECO:0000256" key="7">
    <source>
        <dbReference type="ARBA" id="ARBA00022840"/>
    </source>
</evidence>
<dbReference type="InterPro" id="IPR027417">
    <property type="entry name" value="P-loop_NTPase"/>
</dbReference>
<keyword evidence="7 10" id="KW-0067">ATP-binding</keyword>
<dbReference type="PANTHER" id="PTHR43442">
    <property type="entry name" value="GLUCONOKINASE-RELATED"/>
    <property type="match status" value="1"/>
</dbReference>
<dbReference type="EC" id="2.7.1.12" evidence="3 10"/>
<evidence type="ECO:0000256" key="6">
    <source>
        <dbReference type="ARBA" id="ARBA00022777"/>
    </source>
</evidence>
<keyword evidence="5 10" id="KW-0547">Nucleotide-binding</keyword>
<keyword evidence="4 10" id="KW-0808">Transferase</keyword>
<dbReference type="SUPFAM" id="SSF52540">
    <property type="entry name" value="P-loop containing nucleoside triphosphate hydrolases"/>
    <property type="match status" value="1"/>
</dbReference>
<dbReference type="FunFam" id="3.40.50.300:FF:000522">
    <property type="entry name" value="Gluconokinase"/>
    <property type="match status" value="1"/>
</dbReference>
<dbReference type="Pfam" id="PF13671">
    <property type="entry name" value="AAA_33"/>
    <property type="match status" value="1"/>
</dbReference>
<keyword evidence="8" id="KW-0311">Gluconate utilization</keyword>
<dbReference type="Gene3D" id="3.40.50.300">
    <property type="entry name" value="P-loop containing nucleotide triphosphate hydrolases"/>
    <property type="match status" value="1"/>
</dbReference>
<comment type="pathway">
    <text evidence="1">Carbohydrate acid metabolism.</text>
</comment>
<dbReference type="AlphaFoldDB" id="A0A085WJQ2"/>
<comment type="similarity">
    <text evidence="2 10">Belongs to the gluconokinase GntK/GntV family.</text>
</comment>
<dbReference type="STRING" id="394096.DB31_7152"/>
<protein>
    <recommendedName>
        <fullName evidence="3 10">Gluconokinase</fullName>
        <ecNumber evidence="3 10">2.7.1.12</ecNumber>
    </recommendedName>
</protein>
<evidence type="ECO:0000256" key="2">
    <source>
        <dbReference type="ARBA" id="ARBA00008420"/>
    </source>
</evidence>
<dbReference type="InterPro" id="IPR006001">
    <property type="entry name" value="Therm_gnt_kin"/>
</dbReference>
<dbReference type="CDD" id="cd02021">
    <property type="entry name" value="GntK"/>
    <property type="match status" value="1"/>
</dbReference>
<organism evidence="11 12">
    <name type="scientific">Hyalangium minutum</name>
    <dbReference type="NCBI Taxonomy" id="394096"/>
    <lineage>
        <taxon>Bacteria</taxon>
        <taxon>Pseudomonadati</taxon>
        <taxon>Myxococcota</taxon>
        <taxon>Myxococcia</taxon>
        <taxon>Myxococcales</taxon>
        <taxon>Cystobacterineae</taxon>
        <taxon>Archangiaceae</taxon>
        <taxon>Hyalangium</taxon>
    </lineage>
</organism>
<evidence type="ECO:0000313" key="12">
    <source>
        <dbReference type="Proteomes" id="UP000028725"/>
    </source>
</evidence>
<dbReference type="PATRIC" id="fig|394096.3.peg.3195"/>
<evidence type="ECO:0000256" key="5">
    <source>
        <dbReference type="ARBA" id="ARBA00022741"/>
    </source>
</evidence>
<dbReference type="GO" id="GO:0005524">
    <property type="term" value="F:ATP binding"/>
    <property type="evidence" value="ECO:0007669"/>
    <property type="project" value="UniProtKB-KW"/>
</dbReference>
<dbReference type="GO" id="GO:0019521">
    <property type="term" value="P:D-gluconate metabolic process"/>
    <property type="evidence" value="ECO:0007669"/>
    <property type="project" value="UniProtKB-KW"/>
</dbReference>
<accession>A0A085WJQ2</accession>
<dbReference type="GO" id="GO:0005737">
    <property type="term" value="C:cytoplasm"/>
    <property type="evidence" value="ECO:0007669"/>
    <property type="project" value="TreeGrafter"/>
</dbReference>
<evidence type="ECO:0000256" key="9">
    <source>
        <dbReference type="ARBA" id="ARBA00048090"/>
    </source>
</evidence>
<reference evidence="11 12" key="1">
    <citation type="submission" date="2014-04" db="EMBL/GenBank/DDBJ databases">
        <title>Genome assembly of Hyalangium minutum DSM 14724.</title>
        <authorList>
            <person name="Sharma G."/>
            <person name="Subramanian S."/>
        </authorList>
    </citation>
    <scope>NUCLEOTIDE SEQUENCE [LARGE SCALE GENOMIC DNA]</scope>
    <source>
        <strain evidence="11 12">DSM 14724</strain>
    </source>
</reference>
<comment type="caution">
    <text evidence="11">The sequence shown here is derived from an EMBL/GenBank/DDBJ whole genome shotgun (WGS) entry which is preliminary data.</text>
</comment>